<keyword evidence="3" id="KW-0804">Transcription</keyword>
<dbReference type="EMBL" id="JAAARO010000013">
    <property type="protein sequence ID" value="KAF5737254.1"/>
    <property type="molecule type" value="Genomic_DNA"/>
</dbReference>
<keyword evidence="4" id="KW-0539">Nucleus</keyword>
<feature type="region of interest" description="SAW" evidence="5">
    <location>
        <begin position="445"/>
        <end position="526"/>
    </location>
</feature>
<keyword evidence="2" id="KW-0805">Transcription regulation</keyword>
<evidence type="ECO:0000256" key="6">
    <source>
        <dbReference type="SAM" id="MobiDB-lite"/>
    </source>
</evidence>
<evidence type="ECO:0000313" key="7">
    <source>
        <dbReference type="EMBL" id="KAF5737254.1"/>
    </source>
</evidence>
<dbReference type="GO" id="GO:0005634">
    <property type="term" value="C:nucleus"/>
    <property type="evidence" value="ECO:0007669"/>
    <property type="project" value="UniProtKB-SubCell"/>
</dbReference>
<comment type="caution">
    <text evidence="7">The sequence shown here is derived from an EMBL/GenBank/DDBJ whole genome shotgun (WGS) entry which is preliminary data.</text>
</comment>
<dbReference type="InterPro" id="IPR005202">
    <property type="entry name" value="TF_GRAS"/>
</dbReference>
<reference evidence="7 8" key="1">
    <citation type="journal article" date="2020" name="Nat. Commun.">
        <title>Genome of Tripterygium wilfordii and identification of cytochrome P450 involved in triptolide biosynthesis.</title>
        <authorList>
            <person name="Tu L."/>
            <person name="Su P."/>
            <person name="Zhang Z."/>
            <person name="Gao L."/>
            <person name="Wang J."/>
            <person name="Hu T."/>
            <person name="Zhou J."/>
            <person name="Zhang Y."/>
            <person name="Zhao Y."/>
            <person name="Liu Y."/>
            <person name="Song Y."/>
            <person name="Tong Y."/>
            <person name="Lu Y."/>
            <person name="Yang J."/>
            <person name="Xu C."/>
            <person name="Jia M."/>
            <person name="Peters R.J."/>
            <person name="Huang L."/>
            <person name="Gao W."/>
        </authorList>
    </citation>
    <scope>NUCLEOTIDE SEQUENCE [LARGE SCALE GENOMIC DNA]</scope>
    <source>
        <strain evidence="8">cv. XIE 37</strain>
        <tissue evidence="7">Leaf</tissue>
    </source>
</reference>
<dbReference type="PROSITE" id="PS50985">
    <property type="entry name" value="GRAS"/>
    <property type="match status" value="1"/>
</dbReference>
<feature type="short sequence motif" description="VHIID" evidence="5">
    <location>
        <begin position="254"/>
        <end position="258"/>
    </location>
</feature>
<keyword evidence="8" id="KW-1185">Reference proteome</keyword>
<organism evidence="7 8">
    <name type="scientific">Tripterygium wilfordii</name>
    <name type="common">Thunder God vine</name>
    <dbReference type="NCBI Taxonomy" id="458696"/>
    <lineage>
        <taxon>Eukaryota</taxon>
        <taxon>Viridiplantae</taxon>
        <taxon>Streptophyta</taxon>
        <taxon>Embryophyta</taxon>
        <taxon>Tracheophyta</taxon>
        <taxon>Spermatophyta</taxon>
        <taxon>Magnoliopsida</taxon>
        <taxon>eudicotyledons</taxon>
        <taxon>Gunneridae</taxon>
        <taxon>Pentapetalae</taxon>
        <taxon>rosids</taxon>
        <taxon>fabids</taxon>
        <taxon>Celastrales</taxon>
        <taxon>Celastraceae</taxon>
        <taxon>Tripterygium</taxon>
    </lineage>
</organism>
<accession>A0A7J7CT90</accession>
<evidence type="ECO:0000313" key="8">
    <source>
        <dbReference type="Proteomes" id="UP000593562"/>
    </source>
</evidence>
<comment type="caution">
    <text evidence="5">Lacks conserved residue(s) required for the propagation of feature annotation.</text>
</comment>
<dbReference type="InParanoid" id="A0A7J7CT90"/>
<proteinExistence type="inferred from homology"/>
<dbReference type="Pfam" id="PF03514">
    <property type="entry name" value="GRAS"/>
    <property type="match status" value="1"/>
</dbReference>
<dbReference type="AlphaFoldDB" id="A0A7J7CT90"/>
<comment type="subcellular location">
    <subcellularLocation>
        <location evidence="1">Nucleus</location>
    </subcellularLocation>
</comment>
<name>A0A7J7CT90_TRIWF</name>
<evidence type="ECO:0000256" key="2">
    <source>
        <dbReference type="ARBA" id="ARBA00023015"/>
    </source>
</evidence>
<sequence>MMQPELPQPSWPFYNVMTPTPNQIRHPVFTMEAFSPFNTTEESSEAPSVPSFSFMLSNDFVEFPACHDELQAGMENFWMDLGGLEPDLGKEIQSIYEYFNDSELSFPSSEFPKEDVWSPSPSIQHSEDSMDTTTSKASLTLPGEDMEFDTQLSVHHLLKAYGEATEREQRELADVIMRCLIEKVNPAGGTLERLVFSLSRDIETQSDHYLQEESSKNFDAAFKAFYQIFPYGRFAHFAANSAILEAMPSEAGIIHIVDFDMGEGIQWPPMIEAMAHHHRTLKLTSIKWEEDDIVCDHSIYFEETKRHLSEHASSLGLILKVDEMGIEDFVSKVKKTKKRGGRSEWFAFNCMVGLPHMGRVRSRKLVEEFLGTAKELMASSVDKNLKNRGIITLGDGDACEKLQNCSGYGAFIEGHMVHYHALLESMETTFPVYLAEARKAMEILFVAPNASYVAGLKKWKDVREGCQLPAVNGLDGWKLSKETLVEGTEMVQGKHNSYGVRIGGDNGNEMVLEWKGTQLVKVSIWTNQS</sequence>
<comment type="similarity">
    <text evidence="5">Belongs to the GRAS family.</text>
</comment>
<dbReference type="PANTHER" id="PTHR31636">
    <property type="entry name" value="OSJNBA0084A10.13 PROTEIN-RELATED"/>
    <property type="match status" value="1"/>
</dbReference>
<gene>
    <name evidence="7" type="ORF">HS088_TW13G00133</name>
</gene>
<feature type="region of interest" description="Disordered" evidence="6">
    <location>
        <begin position="115"/>
        <end position="136"/>
    </location>
</feature>
<evidence type="ECO:0000256" key="3">
    <source>
        <dbReference type="ARBA" id="ARBA00023163"/>
    </source>
</evidence>
<evidence type="ECO:0000256" key="5">
    <source>
        <dbReference type="PROSITE-ProRule" id="PRU01191"/>
    </source>
</evidence>
<evidence type="ECO:0000256" key="1">
    <source>
        <dbReference type="ARBA" id="ARBA00004123"/>
    </source>
</evidence>
<dbReference type="Proteomes" id="UP000593562">
    <property type="component" value="Unassembled WGS sequence"/>
</dbReference>
<evidence type="ECO:0000256" key="4">
    <source>
        <dbReference type="ARBA" id="ARBA00023242"/>
    </source>
</evidence>
<protein>
    <submittedName>
        <fullName evidence="7">Nodulation-signaling pathway 2 protein-like isoform X1</fullName>
    </submittedName>
</protein>